<comment type="caution">
    <text evidence="4">The sequence shown here is derived from an EMBL/GenBank/DDBJ whole genome shotgun (WGS) entry which is preliminary data.</text>
</comment>
<dbReference type="SUPFAM" id="SSF56349">
    <property type="entry name" value="DNA breaking-rejoining enzymes"/>
    <property type="match status" value="1"/>
</dbReference>
<reference evidence="4 5" key="1">
    <citation type="submission" date="2023-07" db="EMBL/GenBank/DDBJ databases">
        <title>Sequencing the genomes of 1000 actinobacteria strains.</title>
        <authorList>
            <person name="Klenk H.-P."/>
        </authorList>
    </citation>
    <scope>NUCLEOTIDE SEQUENCE [LARGE SCALE GENOMIC DNA]</scope>
    <source>
        <strain evidence="4 5">DSM 44710</strain>
    </source>
</reference>
<dbReference type="InterPro" id="IPR010998">
    <property type="entry name" value="Integrase_recombinase_N"/>
</dbReference>
<dbReference type="EMBL" id="JAUSRA010000001">
    <property type="protein sequence ID" value="MDP9793705.1"/>
    <property type="molecule type" value="Genomic_DNA"/>
</dbReference>
<keyword evidence="5" id="KW-1185">Reference proteome</keyword>
<dbReference type="Pfam" id="PF14659">
    <property type="entry name" value="Phage_int_SAM_3"/>
    <property type="match status" value="1"/>
</dbReference>
<protein>
    <recommendedName>
        <fullName evidence="3">Core-binding (CB) domain-containing protein</fullName>
    </recommendedName>
</protein>
<dbReference type="InterPro" id="IPR044068">
    <property type="entry name" value="CB"/>
</dbReference>
<dbReference type="Proteomes" id="UP001240984">
    <property type="component" value="Unassembled WGS sequence"/>
</dbReference>
<keyword evidence="1 2" id="KW-0238">DNA-binding</keyword>
<name>A0ABT9MQL6_9ACTN</name>
<organism evidence="4 5">
    <name type="scientific">Catenuloplanes nepalensis</name>
    <dbReference type="NCBI Taxonomy" id="587533"/>
    <lineage>
        <taxon>Bacteria</taxon>
        <taxon>Bacillati</taxon>
        <taxon>Actinomycetota</taxon>
        <taxon>Actinomycetes</taxon>
        <taxon>Micromonosporales</taxon>
        <taxon>Micromonosporaceae</taxon>
        <taxon>Catenuloplanes</taxon>
    </lineage>
</organism>
<evidence type="ECO:0000256" key="2">
    <source>
        <dbReference type="PROSITE-ProRule" id="PRU01248"/>
    </source>
</evidence>
<feature type="domain" description="Core-binding (CB)" evidence="3">
    <location>
        <begin position="70"/>
        <end position="134"/>
    </location>
</feature>
<dbReference type="InterPro" id="IPR011010">
    <property type="entry name" value="DNA_brk_join_enz"/>
</dbReference>
<evidence type="ECO:0000259" key="3">
    <source>
        <dbReference type="PROSITE" id="PS51900"/>
    </source>
</evidence>
<evidence type="ECO:0000256" key="1">
    <source>
        <dbReference type="ARBA" id="ARBA00023125"/>
    </source>
</evidence>
<proteinExistence type="predicted"/>
<dbReference type="InterPro" id="IPR004107">
    <property type="entry name" value="Integrase_SAM-like_N"/>
</dbReference>
<evidence type="ECO:0000313" key="5">
    <source>
        <dbReference type="Proteomes" id="UP001240984"/>
    </source>
</evidence>
<evidence type="ECO:0000313" key="4">
    <source>
        <dbReference type="EMBL" id="MDP9793705.1"/>
    </source>
</evidence>
<dbReference type="PROSITE" id="PS51900">
    <property type="entry name" value="CB"/>
    <property type="match status" value="1"/>
</dbReference>
<gene>
    <name evidence="4" type="ORF">J2S43_002217</name>
</gene>
<sequence>MAGKKRANGEGTIYQRADGRWEGAGYVLTAEGASKRVRVYGATRKQAADKLTEKLADSHHGRPVPVNPSMTVGDYLLHWLTTVAVHRVRPTTYTNYDTYVRTFLIPGLGHRPLHALSVAEVRTFLDGTAAVCQC</sequence>
<accession>A0ABT9MQL6</accession>
<dbReference type="Gene3D" id="1.10.150.130">
    <property type="match status" value="1"/>
</dbReference>